<feature type="signal peptide" evidence="3">
    <location>
        <begin position="1"/>
        <end position="22"/>
    </location>
</feature>
<feature type="domain" description="Leucine-binding protein" evidence="4">
    <location>
        <begin position="28"/>
        <end position="382"/>
    </location>
</feature>
<protein>
    <submittedName>
        <fullName evidence="5">ABC transporter substrate-binding protein</fullName>
    </submittedName>
</protein>
<dbReference type="AlphaFoldDB" id="A0A9D1CXY1"/>
<dbReference type="PANTHER" id="PTHR30483">
    <property type="entry name" value="LEUCINE-SPECIFIC-BINDING PROTEIN"/>
    <property type="match status" value="1"/>
</dbReference>
<evidence type="ECO:0000256" key="2">
    <source>
        <dbReference type="ARBA" id="ARBA00022729"/>
    </source>
</evidence>
<proteinExistence type="inferred from homology"/>
<comment type="similarity">
    <text evidence="1">Belongs to the leucine-binding protein family.</text>
</comment>
<dbReference type="InterPro" id="IPR028082">
    <property type="entry name" value="Peripla_BP_I"/>
</dbReference>
<name>A0A9D1CXY1_9FIRM</name>
<comment type="caution">
    <text evidence="5">The sequence shown here is derived from an EMBL/GenBank/DDBJ whole genome shotgun (WGS) entry which is preliminary data.</text>
</comment>
<evidence type="ECO:0000256" key="1">
    <source>
        <dbReference type="ARBA" id="ARBA00010062"/>
    </source>
</evidence>
<sequence>MKKVLTLTLCLLLCLSFLSVGSAETVDTVKIGLIFPLSGSNADQGVFNVDAATLAMDDINAAGGIKSLGGAQIELVIYDNESDSDVSRTTAERLLAENPDVVAVHGASASAYVLPMLSVFERNQVPFLTAQTSESIVGQGYQYVFAFASLSPQFAQTQVDMLNWLNETYEGLNLTKVGIVYEDTEWGLTNSAAAREAIANAEGLELVYDQAYTPSASDLSSIVVGLMSAGVEVVFPTSYTQDARLLFNTMVSYDYSPLIVGGGGGMLYPAFGQNLGELVDGVLSVGSHNYDAATILNNEELADVGERFEERFGYFLPEQGVSAYNAVYIVAQALENCASTDPTDVMNAIRELTISTLTPGGELKFEENGWNSNSVAVMMQWQLDEDGEYRPHTVFPDSEATVEFQLTDLLRERLGE</sequence>
<dbReference type="CDD" id="cd06340">
    <property type="entry name" value="PBP1_ABC_ligand_binding-like"/>
    <property type="match status" value="1"/>
</dbReference>
<evidence type="ECO:0000256" key="3">
    <source>
        <dbReference type="SAM" id="SignalP"/>
    </source>
</evidence>
<dbReference type="SUPFAM" id="SSF53822">
    <property type="entry name" value="Periplasmic binding protein-like I"/>
    <property type="match status" value="1"/>
</dbReference>
<evidence type="ECO:0000259" key="4">
    <source>
        <dbReference type="Pfam" id="PF13458"/>
    </source>
</evidence>
<dbReference type="Proteomes" id="UP000824260">
    <property type="component" value="Unassembled WGS sequence"/>
</dbReference>
<organism evidence="5 6">
    <name type="scientific">Candidatus Pullichristensenella stercorigallinarum</name>
    <dbReference type="NCBI Taxonomy" id="2840909"/>
    <lineage>
        <taxon>Bacteria</taxon>
        <taxon>Bacillati</taxon>
        <taxon>Bacillota</taxon>
        <taxon>Clostridia</taxon>
        <taxon>Candidatus Pullichristensenella</taxon>
    </lineage>
</organism>
<gene>
    <name evidence="5" type="ORF">IAA52_11845</name>
</gene>
<feature type="chain" id="PRO_5038560015" evidence="3">
    <location>
        <begin position="23"/>
        <end position="416"/>
    </location>
</feature>
<reference evidence="5" key="2">
    <citation type="journal article" date="2021" name="PeerJ">
        <title>Extensive microbial diversity within the chicken gut microbiome revealed by metagenomics and culture.</title>
        <authorList>
            <person name="Gilroy R."/>
            <person name="Ravi A."/>
            <person name="Getino M."/>
            <person name="Pursley I."/>
            <person name="Horton D.L."/>
            <person name="Alikhan N.F."/>
            <person name="Baker D."/>
            <person name="Gharbi K."/>
            <person name="Hall N."/>
            <person name="Watson M."/>
            <person name="Adriaenssens E.M."/>
            <person name="Foster-Nyarko E."/>
            <person name="Jarju S."/>
            <person name="Secka A."/>
            <person name="Antonio M."/>
            <person name="Oren A."/>
            <person name="Chaudhuri R.R."/>
            <person name="La Ragione R."/>
            <person name="Hildebrand F."/>
            <person name="Pallen M.J."/>
        </authorList>
    </citation>
    <scope>NUCLEOTIDE SEQUENCE</scope>
    <source>
        <strain evidence="5">ChiSjej6B24-2974</strain>
    </source>
</reference>
<evidence type="ECO:0000313" key="6">
    <source>
        <dbReference type="Proteomes" id="UP000824260"/>
    </source>
</evidence>
<dbReference type="EMBL" id="DVFZ01000108">
    <property type="protein sequence ID" value="HIQ83779.1"/>
    <property type="molecule type" value="Genomic_DNA"/>
</dbReference>
<evidence type="ECO:0000313" key="5">
    <source>
        <dbReference type="EMBL" id="HIQ83779.1"/>
    </source>
</evidence>
<dbReference type="Pfam" id="PF13458">
    <property type="entry name" value="Peripla_BP_6"/>
    <property type="match status" value="1"/>
</dbReference>
<dbReference type="Gene3D" id="3.40.50.2300">
    <property type="match status" value="2"/>
</dbReference>
<accession>A0A9D1CXY1</accession>
<reference evidence="5" key="1">
    <citation type="submission" date="2020-10" db="EMBL/GenBank/DDBJ databases">
        <authorList>
            <person name="Gilroy R."/>
        </authorList>
    </citation>
    <scope>NUCLEOTIDE SEQUENCE</scope>
    <source>
        <strain evidence="5">ChiSjej6B24-2974</strain>
    </source>
</reference>
<keyword evidence="2 3" id="KW-0732">Signal</keyword>
<dbReference type="InterPro" id="IPR028081">
    <property type="entry name" value="Leu-bd"/>
</dbReference>
<dbReference type="InterPro" id="IPR051010">
    <property type="entry name" value="BCAA_transport"/>
</dbReference>